<keyword evidence="3" id="KW-0687">Ribonucleoprotein</keyword>
<feature type="region of interest" description="Disordered" evidence="4">
    <location>
        <begin position="110"/>
        <end position="129"/>
    </location>
</feature>
<dbReference type="Gene3D" id="3.100.10.10">
    <property type="match status" value="1"/>
</dbReference>
<dbReference type="EMBL" id="BFEA01000126">
    <property type="protein sequence ID" value="GBG70193.1"/>
    <property type="molecule type" value="Genomic_DNA"/>
</dbReference>
<dbReference type="SUPFAM" id="SSF52080">
    <property type="entry name" value="Ribosomal proteins L15p and L18e"/>
    <property type="match status" value="1"/>
</dbReference>
<keyword evidence="2" id="KW-0689">Ribosomal protein</keyword>
<comment type="similarity">
    <text evidence="1">Belongs to the universal ribosomal protein uL15 family.</text>
</comment>
<dbReference type="GO" id="GO:0006412">
    <property type="term" value="P:translation"/>
    <property type="evidence" value="ECO:0007669"/>
    <property type="project" value="InterPro"/>
</dbReference>
<proteinExistence type="inferred from homology"/>
<sequence>MAASLASKCSSWAVRAGQCASSSSLQPAVRGTRAPSSQAPATLRHHLKVAMLKSGSCCKALSSDFFRGVRLARNSSSCRAPAQRLPAISAVVAVETEQAVQVEERYRLDNLGPQKGSNHRAKRKGRGIAAGQGASCGFGMRGQKSRSGPGVRPGFEGGQTPLYRRLPKLRGIAGGMGAGLPKYVAMNLEDLFEKGAVEGEEITLESLKAKRLVKPTGRDRRLLLKVLGDGEVPVKCTVRAGSFSASARAKLEAAGCTVIVEGHKKKWTKKEYFREKKAAAAAAAAASK</sequence>
<evidence type="ECO:0000259" key="5">
    <source>
        <dbReference type="Pfam" id="PF00828"/>
    </source>
</evidence>
<evidence type="ECO:0000313" key="7">
    <source>
        <dbReference type="Proteomes" id="UP000265515"/>
    </source>
</evidence>
<organism evidence="6 7">
    <name type="scientific">Chara braunii</name>
    <name type="common">Braun's stonewort</name>
    <dbReference type="NCBI Taxonomy" id="69332"/>
    <lineage>
        <taxon>Eukaryota</taxon>
        <taxon>Viridiplantae</taxon>
        <taxon>Streptophyta</taxon>
        <taxon>Charophyceae</taxon>
        <taxon>Charales</taxon>
        <taxon>Characeae</taxon>
        <taxon>Chara</taxon>
    </lineage>
</organism>
<dbReference type="InterPro" id="IPR036227">
    <property type="entry name" value="Ribosomal_uL15/eL18_sf"/>
</dbReference>
<dbReference type="GO" id="GO:0003729">
    <property type="term" value="F:mRNA binding"/>
    <property type="evidence" value="ECO:0007669"/>
    <property type="project" value="EnsemblPlants"/>
</dbReference>
<evidence type="ECO:0000256" key="1">
    <source>
        <dbReference type="ARBA" id="ARBA00007320"/>
    </source>
</evidence>
<comment type="caution">
    <text evidence="6">The sequence shown here is derived from an EMBL/GenBank/DDBJ whole genome shotgun (WGS) entry which is preliminary data.</text>
</comment>
<dbReference type="OMA" id="ANPCHIL"/>
<dbReference type="STRING" id="69332.A0A388KJP8"/>
<feature type="region of interest" description="Disordered" evidence="4">
    <location>
        <begin position="139"/>
        <end position="159"/>
    </location>
</feature>
<evidence type="ECO:0000256" key="2">
    <source>
        <dbReference type="ARBA" id="ARBA00022980"/>
    </source>
</evidence>
<dbReference type="AlphaFoldDB" id="A0A388KJP8"/>
<dbReference type="Proteomes" id="UP000265515">
    <property type="component" value="Unassembled WGS sequence"/>
</dbReference>
<keyword evidence="7" id="KW-1185">Reference proteome</keyword>
<reference evidence="6 7" key="1">
    <citation type="journal article" date="2018" name="Cell">
        <title>The Chara Genome: Secondary Complexity and Implications for Plant Terrestrialization.</title>
        <authorList>
            <person name="Nishiyama T."/>
            <person name="Sakayama H."/>
            <person name="Vries J.D."/>
            <person name="Buschmann H."/>
            <person name="Saint-Marcoux D."/>
            <person name="Ullrich K.K."/>
            <person name="Haas F.B."/>
            <person name="Vanderstraeten L."/>
            <person name="Becker D."/>
            <person name="Lang D."/>
            <person name="Vosolsobe S."/>
            <person name="Rombauts S."/>
            <person name="Wilhelmsson P.K.I."/>
            <person name="Janitza P."/>
            <person name="Kern R."/>
            <person name="Heyl A."/>
            <person name="Rumpler F."/>
            <person name="Villalobos L.I.A.C."/>
            <person name="Clay J.M."/>
            <person name="Skokan R."/>
            <person name="Toyoda A."/>
            <person name="Suzuki Y."/>
            <person name="Kagoshima H."/>
            <person name="Schijlen E."/>
            <person name="Tajeshwar N."/>
            <person name="Catarino B."/>
            <person name="Hetherington A.J."/>
            <person name="Saltykova A."/>
            <person name="Bonnot C."/>
            <person name="Breuninger H."/>
            <person name="Symeonidi A."/>
            <person name="Radhakrishnan G.V."/>
            <person name="Van Nieuwerburgh F."/>
            <person name="Deforce D."/>
            <person name="Chang C."/>
            <person name="Karol K.G."/>
            <person name="Hedrich R."/>
            <person name="Ulvskov P."/>
            <person name="Glockner G."/>
            <person name="Delwiche C.F."/>
            <person name="Petrasek J."/>
            <person name="Van de Peer Y."/>
            <person name="Friml J."/>
            <person name="Beilby M."/>
            <person name="Dolan L."/>
            <person name="Kohara Y."/>
            <person name="Sugano S."/>
            <person name="Fujiyama A."/>
            <person name="Delaux P.-M."/>
            <person name="Quint M."/>
            <person name="TheiBen G."/>
            <person name="Hagemann M."/>
            <person name="Harholt J."/>
            <person name="Dunand C."/>
            <person name="Zachgo S."/>
            <person name="Langdale J."/>
            <person name="Maumus F."/>
            <person name="Straeten D.V.D."/>
            <person name="Gould S.B."/>
            <person name="Rensing S.A."/>
        </authorList>
    </citation>
    <scope>NUCLEOTIDE SEQUENCE [LARGE SCALE GENOMIC DNA]</scope>
    <source>
        <strain evidence="6 7">S276</strain>
    </source>
</reference>
<dbReference type="GO" id="GO:0022625">
    <property type="term" value="C:cytosolic large ribosomal subunit"/>
    <property type="evidence" value="ECO:0007669"/>
    <property type="project" value="TreeGrafter"/>
</dbReference>
<protein>
    <recommendedName>
        <fullName evidence="5">Large ribosomal subunit protein uL15/eL18 domain-containing protein</fullName>
    </recommendedName>
</protein>
<evidence type="ECO:0000313" key="6">
    <source>
        <dbReference type="EMBL" id="GBG70193.1"/>
    </source>
</evidence>
<accession>A0A388KJP8</accession>
<evidence type="ECO:0000256" key="4">
    <source>
        <dbReference type="SAM" id="MobiDB-lite"/>
    </source>
</evidence>
<gene>
    <name evidence="6" type="ORF">CBR_g6324</name>
</gene>
<dbReference type="InterPro" id="IPR030878">
    <property type="entry name" value="Ribosomal_uL15"/>
</dbReference>
<dbReference type="PANTHER" id="PTHR12934:SF11">
    <property type="entry name" value="LARGE RIBOSOMAL SUBUNIT PROTEIN UL15M"/>
    <property type="match status" value="1"/>
</dbReference>
<name>A0A388KJP8_CHABU</name>
<dbReference type="InterPro" id="IPR005749">
    <property type="entry name" value="Ribosomal_uL15_bac-type"/>
</dbReference>
<evidence type="ECO:0000256" key="3">
    <source>
        <dbReference type="ARBA" id="ARBA00023274"/>
    </source>
</evidence>
<dbReference type="Gramene" id="GBG70193">
    <property type="protein sequence ID" value="GBG70193"/>
    <property type="gene ID" value="CBR_g6324"/>
</dbReference>
<feature type="compositionally biased region" description="Basic residues" evidence="4">
    <location>
        <begin position="117"/>
        <end position="126"/>
    </location>
</feature>
<dbReference type="PANTHER" id="PTHR12934">
    <property type="entry name" value="50S RIBOSOMAL PROTEIN L15"/>
    <property type="match status" value="1"/>
</dbReference>
<dbReference type="Pfam" id="PF00828">
    <property type="entry name" value="Ribosomal_L27A"/>
    <property type="match status" value="1"/>
</dbReference>
<dbReference type="HAMAP" id="MF_01341">
    <property type="entry name" value="Ribosomal_uL15"/>
    <property type="match status" value="1"/>
</dbReference>
<dbReference type="OrthoDB" id="361383at2759"/>
<dbReference type="InterPro" id="IPR021131">
    <property type="entry name" value="Ribosomal_uL15/eL18"/>
</dbReference>
<dbReference type="NCBIfam" id="TIGR01071">
    <property type="entry name" value="rplO_bact"/>
    <property type="match status" value="1"/>
</dbReference>
<dbReference type="GO" id="GO:0003735">
    <property type="term" value="F:structural constituent of ribosome"/>
    <property type="evidence" value="ECO:0007669"/>
    <property type="project" value="InterPro"/>
</dbReference>
<feature type="domain" description="Large ribosomal subunit protein uL15/eL18" evidence="5">
    <location>
        <begin position="187"/>
        <end position="258"/>
    </location>
</feature>